<proteinExistence type="predicted"/>
<evidence type="ECO:0000313" key="1">
    <source>
        <dbReference type="EMBL" id="TKR95270.1"/>
    </source>
</evidence>
<evidence type="ECO:0000313" key="2">
    <source>
        <dbReference type="Proteomes" id="UP000298663"/>
    </source>
</evidence>
<keyword evidence="2" id="KW-1185">Reference proteome</keyword>
<comment type="caution">
    <text evidence="1">The sequence shown here is derived from an EMBL/GenBank/DDBJ whole genome shotgun (WGS) entry which is preliminary data.</text>
</comment>
<sequence length="69" mass="7403">MVAIHALKRESGSPFRLFQYLYCSAVRRPITIAVSTISDHDDIAYQGIVGNAANGISVGPVKITESKPA</sequence>
<reference evidence="1 2" key="2">
    <citation type="journal article" date="2019" name="G3 (Bethesda)">
        <title>Hybrid Assembly of the Genome of the Entomopathogenic Nematode Steinernema carpocapsae Identifies the X-Chromosome.</title>
        <authorList>
            <person name="Serra L."/>
            <person name="Macchietto M."/>
            <person name="Macias-Munoz A."/>
            <person name="McGill C.J."/>
            <person name="Rodriguez I.M."/>
            <person name="Rodriguez B."/>
            <person name="Murad R."/>
            <person name="Mortazavi A."/>
        </authorList>
    </citation>
    <scope>NUCLEOTIDE SEQUENCE [LARGE SCALE GENOMIC DNA]</scope>
    <source>
        <strain evidence="1 2">ALL</strain>
    </source>
</reference>
<dbReference type="AlphaFoldDB" id="A0A4U5PFP6"/>
<gene>
    <name evidence="1" type="ORF">L596_009461</name>
</gene>
<dbReference type="EMBL" id="AZBU02000002">
    <property type="protein sequence ID" value="TKR95270.1"/>
    <property type="molecule type" value="Genomic_DNA"/>
</dbReference>
<protein>
    <submittedName>
        <fullName evidence="1">Uncharacterized protein</fullName>
    </submittedName>
</protein>
<name>A0A4U5PFP6_STECR</name>
<reference evidence="1 2" key="1">
    <citation type="journal article" date="2015" name="Genome Biol.">
        <title>Comparative genomics of Steinernema reveals deeply conserved gene regulatory networks.</title>
        <authorList>
            <person name="Dillman A.R."/>
            <person name="Macchietto M."/>
            <person name="Porter C.F."/>
            <person name="Rogers A."/>
            <person name="Williams B."/>
            <person name="Antoshechkin I."/>
            <person name="Lee M.M."/>
            <person name="Goodwin Z."/>
            <person name="Lu X."/>
            <person name="Lewis E.E."/>
            <person name="Goodrich-Blair H."/>
            <person name="Stock S.P."/>
            <person name="Adams B.J."/>
            <person name="Sternberg P.W."/>
            <person name="Mortazavi A."/>
        </authorList>
    </citation>
    <scope>NUCLEOTIDE SEQUENCE [LARGE SCALE GENOMIC DNA]</scope>
    <source>
        <strain evidence="1 2">ALL</strain>
    </source>
</reference>
<dbReference type="Proteomes" id="UP000298663">
    <property type="component" value="Unassembled WGS sequence"/>
</dbReference>
<organism evidence="1 2">
    <name type="scientific">Steinernema carpocapsae</name>
    <name type="common">Entomopathogenic nematode</name>
    <dbReference type="NCBI Taxonomy" id="34508"/>
    <lineage>
        <taxon>Eukaryota</taxon>
        <taxon>Metazoa</taxon>
        <taxon>Ecdysozoa</taxon>
        <taxon>Nematoda</taxon>
        <taxon>Chromadorea</taxon>
        <taxon>Rhabditida</taxon>
        <taxon>Tylenchina</taxon>
        <taxon>Panagrolaimomorpha</taxon>
        <taxon>Strongyloidoidea</taxon>
        <taxon>Steinernematidae</taxon>
        <taxon>Steinernema</taxon>
    </lineage>
</organism>
<accession>A0A4U5PFP6</accession>